<dbReference type="EMBL" id="JBFOLK010000020">
    <property type="protein sequence ID" value="KAL2458504.1"/>
    <property type="molecule type" value="Genomic_DNA"/>
</dbReference>
<proteinExistence type="inferred from homology"/>
<dbReference type="InterPro" id="IPR000668">
    <property type="entry name" value="Peptidase_C1A_C"/>
</dbReference>
<evidence type="ECO:0000259" key="8">
    <source>
        <dbReference type="SMART" id="SM00645"/>
    </source>
</evidence>
<keyword evidence="4" id="KW-0378">Hydrolase</keyword>
<dbReference type="FunFam" id="3.90.70.10:FF:000023">
    <property type="entry name" value="Senescence-specific cysteine protease SAG39"/>
    <property type="match status" value="1"/>
</dbReference>
<evidence type="ECO:0000256" key="3">
    <source>
        <dbReference type="ARBA" id="ARBA00022729"/>
    </source>
</evidence>
<name>A0ABD1P4A2_9LAMI</name>
<gene>
    <name evidence="10" type="ORF">Adt_45904</name>
</gene>
<dbReference type="SMART" id="SM00645">
    <property type="entry name" value="Pept_C1"/>
    <property type="match status" value="1"/>
</dbReference>
<evidence type="ECO:0000256" key="4">
    <source>
        <dbReference type="ARBA" id="ARBA00022801"/>
    </source>
</evidence>
<dbReference type="PANTHER" id="PTHR12411">
    <property type="entry name" value="CYSTEINE PROTEASE FAMILY C1-RELATED"/>
    <property type="match status" value="1"/>
</dbReference>
<keyword evidence="5" id="KW-0788">Thiol protease</keyword>
<dbReference type="Pfam" id="PF00112">
    <property type="entry name" value="Peptidase_C1"/>
    <property type="match status" value="1"/>
</dbReference>
<evidence type="ECO:0000313" key="11">
    <source>
        <dbReference type="Proteomes" id="UP001604336"/>
    </source>
</evidence>
<dbReference type="GO" id="GO:0008234">
    <property type="term" value="F:cysteine-type peptidase activity"/>
    <property type="evidence" value="ECO:0007669"/>
    <property type="project" value="UniProtKB-KW"/>
</dbReference>
<dbReference type="CDD" id="cd02248">
    <property type="entry name" value="Peptidase_C1A"/>
    <property type="match status" value="1"/>
</dbReference>
<dbReference type="Proteomes" id="UP001604336">
    <property type="component" value="Unassembled WGS sequence"/>
</dbReference>
<organism evidence="10 11">
    <name type="scientific">Abeliophyllum distichum</name>
    <dbReference type="NCBI Taxonomy" id="126358"/>
    <lineage>
        <taxon>Eukaryota</taxon>
        <taxon>Viridiplantae</taxon>
        <taxon>Streptophyta</taxon>
        <taxon>Embryophyta</taxon>
        <taxon>Tracheophyta</taxon>
        <taxon>Spermatophyta</taxon>
        <taxon>Magnoliopsida</taxon>
        <taxon>eudicotyledons</taxon>
        <taxon>Gunneridae</taxon>
        <taxon>Pentapetalae</taxon>
        <taxon>asterids</taxon>
        <taxon>lamiids</taxon>
        <taxon>Lamiales</taxon>
        <taxon>Oleaceae</taxon>
        <taxon>Forsythieae</taxon>
        <taxon>Abeliophyllum</taxon>
    </lineage>
</organism>
<dbReference type="InterPro" id="IPR013128">
    <property type="entry name" value="Peptidase_C1A"/>
</dbReference>
<dbReference type="InterPro" id="IPR013201">
    <property type="entry name" value="Prot_inhib_I29"/>
</dbReference>
<keyword evidence="6" id="KW-1015">Disulfide bond</keyword>
<feature type="chain" id="PRO_5044791571" evidence="7">
    <location>
        <begin position="27"/>
        <end position="338"/>
    </location>
</feature>
<dbReference type="SMART" id="SM00848">
    <property type="entry name" value="Inhibitor_I29"/>
    <property type="match status" value="1"/>
</dbReference>
<keyword evidence="11" id="KW-1185">Reference proteome</keyword>
<dbReference type="PROSITE" id="PS00640">
    <property type="entry name" value="THIOL_PROTEASE_ASN"/>
    <property type="match status" value="1"/>
</dbReference>
<feature type="domain" description="Peptidase C1A papain C-terminal" evidence="8">
    <location>
        <begin position="124"/>
        <end position="337"/>
    </location>
</feature>
<feature type="signal peptide" evidence="7">
    <location>
        <begin position="1"/>
        <end position="26"/>
    </location>
</feature>
<comment type="caution">
    <text evidence="10">The sequence shown here is derived from an EMBL/GenBank/DDBJ whole genome shotgun (WGS) entry which is preliminary data.</text>
</comment>
<evidence type="ECO:0000259" key="9">
    <source>
        <dbReference type="SMART" id="SM00848"/>
    </source>
</evidence>
<evidence type="ECO:0000256" key="5">
    <source>
        <dbReference type="ARBA" id="ARBA00022807"/>
    </source>
</evidence>
<dbReference type="GO" id="GO:0006508">
    <property type="term" value="P:proteolysis"/>
    <property type="evidence" value="ECO:0007669"/>
    <property type="project" value="UniProtKB-KW"/>
</dbReference>
<keyword evidence="2 10" id="KW-0645">Protease</keyword>
<keyword evidence="3 7" id="KW-0732">Signal</keyword>
<dbReference type="SUPFAM" id="SSF54001">
    <property type="entry name" value="Cysteine proteinases"/>
    <property type="match status" value="1"/>
</dbReference>
<dbReference type="InterPro" id="IPR025660">
    <property type="entry name" value="Pept_his_AS"/>
</dbReference>
<dbReference type="Pfam" id="PF08246">
    <property type="entry name" value="Inhibitor_I29"/>
    <property type="match status" value="1"/>
</dbReference>
<evidence type="ECO:0000256" key="2">
    <source>
        <dbReference type="ARBA" id="ARBA00022670"/>
    </source>
</evidence>
<dbReference type="AlphaFoldDB" id="A0ABD1P4A2"/>
<feature type="domain" description="Cathepsin propeptide inhibitor" evidence="9">
    <location>
        <begin position="38"/>
        <end position="95"/>
    </location>
</feature>
<dbReference type="InterPro" id="IPR039417">
    <property type="entry name" value="Peptidase_C1A_papain-like"/>
</dbReference>
<reference evidence="11" key="1">
    <citation type="submission" date="2024-07" db="EMBL/GenBank/DDBJ databases">
        <title>Two chromosome-level genome assemblies of Korean endemic species Abeliophyllum distichum and Forsythia ovata (Oleaceae).</title>
        <authorList>
            <person name="Jang H."/>
        </authorList>
    </citation>
    <scope>NUCLEOTIDE SEQUENCE [LARGE SCALE GENOMIC DNA]</scope>
</reference>
<dbReference type="InterPro" id="IPR038765">
    <property type="entry name" value="Papain-like_cys_pep_sf"/>
</dbReference>
<dbReference type="PROSITE" id="PS00639">
    <property type="entry name" value="THIOL_PROTEASE_HIS"/>
    <property type="match status" value="1"/>
</dbReference>
<dbReference type="InterPro" id="IPR025661">
    <property type="entry name" value="Pept_asp_AS"/>
</dbReference>
<evidence type="ECO:0000256" key="6">
    <source>
        <dbReference type="ARBA" id="ARBA00023157"/>
    </source>
</evidence>
<dbReference type="Gene3D" id="3.90.70.10">
    <property type="entry name" value="Cysteine proteinases"/>
    <property type="match status" value="1"/>
</dbReference>
<evidence type="ECO:0000313" key="10">
    <source>
        <dbReference type="EMBL" id="KAL2458504.1"/>
    </source>
</evidence>
<evidence type="ECO:0000256" key="7">
    <source>
        <dbReference type="SAM" id="SignalP"/>
    </source>
</evidence>
<evidence type="ECO:0000256" key="1">
    <source>
        <dbReference type="ARBA" id="ARBA00008455"/>
    </source>
</evidence>
<accession>A0ABD1P4A2</accession>
<protein>
    <submittedName>
        <fullName evidence="10">Senescence-specific cysteine protease SAG12</fullName>
    </submittedName>
</protein>
<sequence length="338" mass="37415">MATTCLIYCFTILVITISALVPQSTSRIIPEASMMERHNQWMARYGLEYKDVIEKEKRYRIFKANVEYIESVNNAEDKPYKLSVNQFADQTNDEFKKAHIAYMNLFKTKSSAATSFKYENVTAVPPSIDWRKKGAVTSIRDAICGGWTFPAVDTVEGITKIKGGKLYTLSVQEIVDCFNEGKNGCGGGFTTEAFEFIKQHGLTTESNYPTKGKVGTCDTKKEAEPVAKISGYENVPVDSEEALMKAVSNQPVAVSIDAAGADFQFYSSGVFTSQCGTTLDHGVTVVGYGTEKGKLRYWIIKNSWGTTWGEDGYMRLQKDTNAKEGLCGISMEATYPTV</sequence>
<comment type="similarity">
    <text evidence="1">Belongs to the peptidase C1 family.</text>
</comment>